<accession>A0ABD3ABX9</accession>
<reference evidence="1 2" key="1">
    <citation type="submission" date="2024-11" db="EMBL/GenBank/DDBJ databases">
        <title>A near-complete genome assembly of Cinchona calisaya.</title>
        <authorList>
            <person name="Lian D.C."/>
            <person name="Zhao X.W."/>
            <person name="Wei L."/>
        </authorList>
    </citation>
    <scope>NUCLEOTIDE SEQUENCE [LARGE SCALE GENOMIC DNA]</scope>
    <source>
        <tissue evidence="1">Nenye</tissue>
    </source>
</reference>
<protein>
    <submittedName>
        <fullName evidence="1">Uncharacterized protein</fullName>
    </submittedName>
</protein>
<keyword evidence="2" id="KW-1185">Reference proteome</keyword>
<organism evidence="1 2">
    <name type="scientific">Cinchona calisaya</name>
    <dbReference type="NCBI Taxonomy" id="153742"/>
    <lineage>
        <taxon>Eukaryota</taxon>
        <taxon>Viridiplantae</taxon>
        <taxon>Streptophyta</taxon>
        <taxon>Embryophyta</taxon>
        <taxon>Tracheophyta</taxon>
        <taxon>Spermatophyta</taxon>
        <taxon>Magnoliopsida</taxon>
        <taxon>eudicotyledons</taxon>
        <taxon>Gunneridae</taxon>
        <taxon>Pentapetalae</taxon>
        <taxon>asterids</taxon>
        <taxon>lamiids</taxon>
        <taxon>Gentianales</taxon>
        <taxon>Rubiaceae</taxon>
        <taxon>Cinchonoideae</taxon>
        <taxon>Cinchoneae</taxon>
        <taxon>Cinchona</taxon>
    </lineage>
</organism>
<comment type="caution">
    <text evidence="1">The sequence shown here is derived from an EMBL/GenBank/DDBJ whole genome shotgun (WGS) entry which is preliminary data.</text>
</comment>
<gene>
    <name evidence="1" type="ORF">ACH5RR_007990</name>
</gene>
<dbReference type="Proteomes" id="UP001630127">
    <property type="component" value="Unassembled WGS sequence"/>
</dbReference>
<dbReference type="EMBL" id="JBJUIK010000004">
    <property type="protein sequence ID" value="KAL3528668.1"/>
    <property type="molecule type" value="Genomic_DNA"/>
</dbReference>
<dbReference type="SUPFAM" id="SSF48403">
    <property type="entry name" value="Ankyrin repeat"/>
    <property type="match status" value="1"/>
</dbReference>
<proteinExistence type="predicted"/>
<dbReference type="AlphaFoldDB" id="A0ABD3ABX9"/>
<name>A0ABD3ABX9_9GENT</name>
<evidence type="ECO:0000313" key="2">
    <source>
        <dbReference type="Proteomes" id="UP001630127"/>
    </source>
</evidence>
<dbReference type="InterPro" id="IPR036770">
    <property type="entry name" value="Ankyrin_rpt-contain_sf"/>
</dbReference>
<sequence length="250" mass="27997">MPIEEGEAGISKLELCPRELLKRICFHDAVNCATALLEGETGIAIEFNAPSCVFYPLHRAARNLSVGLIELFLQHGARPSLCCHDDTFIFHKMDALTVALDAIANHEYFNDWNPKKSIIKLIYILCLLEMRVPLRNIQLLALNSEDEEVKVICSHIVREGRLIELAALLMVALKKLMTPVMVSGISVPMIEPCMIRQLHAVIDEEFKLMGCSSDGKLVRLCKLNKSVLLSASRMLNVFQKSDNIQIRAGE</sequence>
<evidence type="ECO:0000313" key="1">
    <source>
        <dbReference type="EMBL" id="KAL3528668.1"/>
    </source>
</evidence>